<feature type="transmembrane region" description="Helical" evidence="1">
    <location>
        <begin position="113"/>
        <end position="130"/>
    </location>
</feature>
<feature type="transmembrane region" description="Helical" evidence="1">
    <location>
        <begin position="12"/>
        <end position="31"/>
    </location>
</feature>
<proteinExistence type="predicted"/>
<dbReference type="EMBL" id="JAPDFW010000114">
    <property type="protein sequence ID" value="KAJ5068584.1"/>
    <property type="molecule type" value="Genomic_DNA"/>
</dbReference>
<evidence type="ECO:0000313" key="2">
    <source>
        <dbReference type="EMBL" id="KAJ5068584.1"/>
    </source>
</evidence>
<comment type="caution">
    <text evidence="2">The sequence shown here is derived from an EMBL/GenBank/DDBJ whole genome shotgun (WGS) entry which is preliminary data.</text>
</comment>
<evidence type="ECO:0000313" key="3">
    <source>
        <dbReference type="Proteomes" id="UP001149090"/>
    </source>
</evidence>
<dbReference type="AlphaFoldDB" id="A0A9Q0LA38"/>
<keyword evidence="1" id="KW-1133">Transmembrane helix</keyword>
<organism evidence="2 3">
    <name type="scientific">Anaeramoeba ignava</name>
    <name type="common">Anaerobic marine amoeba</name>
    <dbReference type="NCBI Taxonomy" id="1746090"/>
    <lineage>
        <taxon>Eukaryota</taxon>
        <taxon>Metamonada</taxon>
        <taxon>Anaeramoebidae</taxon>
        <taxon>Anaeramoeba</taxon>
    </lineage>
</organism>
<evidence type="ECO:0000256" key="1">
    <source>
        <dbReference type="SAM" id="Phobius"/>
    </source>
</evidence>
<feature type="transmembrane region" description="Helical" evidence="1">
    <location>
        <begin position="84"/>
        <end position="101"/>
    </location>
</feature>
<name>A0A9Q0LA38_ANAIG</name>
<dbReference type="Proteomes" id="UP001149090">
    <property type="component" value="Unassembled WGS sequence"/>
</dbReference>
<reference evidence="2" key="1">
    <citation type="submission" date="2022-10" db="EMBL/GenBank/DDBJ databases">
        <title>Novel sulphate-reducing endosymbionts in the free-living metamonad Anaeramoeba.</title>
        <authorList>
            <person name="Jerlstrom-Hultqvist J."/>
            <person name="Cepicka I."/>
            <person name="Gallot-Lavallee L."/>
            <person name="Salas-Leiva D."/>
            <person name="Curtis B.A."/>
            <person name="Zahonova K."/>
            <person name="Pipaliya S."/>
            <person name="Dacks J."/>
            <person name="Roger A.J."/>
        </authorList>
    </citation>
    <scope>NUCLEOTIDE SEQUENCE</scope>
    <source>
        <strain evidence="2">BMAN</strain>
    </source>
</reference>
<sequence length="262" mass="31034">MNLSTFFDKVFFYFFIIGLFFLLFSLIEYVFKRLQYKKFNKTFFTKTKEERFKFLTTELRKKIGSIEDILWITKPSSSDTFRSSFILLILDFIVFFVVRSVSELISRQGAPPTLNLILPFFTFGMIFLIHDSIKNATKKWYILTKNDVVITQINQVEKIPFNNLPLLAKKNHKDGSVSIIFDIESKIVETRNEKRLVKTKKAFSHISIEEGNEIHKIISKIREKIVESEEKIGRVSKKENQNEIENIKEKEKEEEKTIHKRK</sequence>
<protein>
    <submittedName>
        <fullName evidence="2">Uncharacterized protein</fullName>
    </submittedName>
</protein>
<keyword evidence="1" id="KW-0812">Transmembrane</keyword>
<gene>
    <name evidence="2" type="ORF">M0811_02526</name>
</gene>
<accession>A0A9Q0LA38</accession>
<keyword evidence="3" id="KW-1185">Reference proteome</keyword>
<keyword evidence="1" id="KW-0472">Membrane</keyword>